<dbReference type="PROSITE" id="PS50975">
    <property type="entry name" value="ATP_GRASP"/>
    <property type="match status" value="1"/>
</dbReference>
<organism evidence="16 17">
    <name type="scientific">Thermus composti</name>
    <dbReference type="NCBI Taxonomy" id="532059"/>
    <lineage>
        <taxon>Bacteria</taxon>
        <taxon>Thermotogati</taxon>
        <taxon>Deinococcota</taxon>
        <taxon>Deinococci</taxon>
        <taxon>Thermales</taxon>
        <taxon>Thermaceae</taxon>
        <taxon>Thermus</taxon>
    </lineage>
</organism>
<evidence type="ECO:0000256" key="4">
    <source>
        <dbReference type="ARBA" id="ARBA00022598"/>
    </source>
</evidence>
<evidence type="ECO:0000313" key="17">
    <source>
        <dbReference type="Proteomes" id="UP001589830"/>
    </source>
</evidence>
<dbReference type="InterPro" id="IPR005905">
    <property type="entry name" value="D_ala_D_ala"/>
</dbReference>
<evidence type="ECO:0000313" key="16">
    <source>
        <dbReference type="EMBL" id="MFC0595912.1"/>
    </source>
</evidence>
<dbReference type="PANTHER" id="PTHR23132">
    <property type="entry name" value="D-ALANINE--D-ALANINE LIGASE"/>
    <property type="match status" value="1"/>
</dbReference>
<reference evidence="16 17" key="1">
    <citation type="submission" date="2024-09" db="EMBL/GenBank/DDBJ databases">
        <authorList>
            <person name="Sun Q."/>
            <person name="Mori K."/>
        </authorList>
    </citation>
    <scope>NUCLEOTIDE SEQUENCE [LARGE SCALE GENOMIC DNA]</scope>
    <source>
        <strain evidence="16 17">NCAIM B.02340</strain>
    </source>
</reference>
<evidence type="ECO:0000256" key="7">
    <source>
        <dbReference type="ARBA" id="ARBA00022840"/>
    </source>
</evidence>
<dbReference type="Gene3D" id="3.40.50.20">
    <property type="match status" value="1"/>
</dbReference>
<dbReference type="HAMAP" id="MF_00047">
    <property type="entry name" value="Dala_Dala_lig"/>
    <property type="match status" value="1"/>
</dbReference>
<evidence type="ECO:0000256" key="3">
    <source>
        <dbReference type="ARBA" id="ARBA00010871"/>
    </source>
</evidence>
<keyword evidence="12 13" id="KW-0961">Cell wall biogenesis/degradation</keyword>
<gene>
    <name evidence="13 16" type="primary">ddl</name>
    <name evidence="16" type="ORF">ACFFFP_07005</name>
</gene>
<keyword evidence="11" id="KW-0464">Manganese</keyword>
<keyword evidence="4 13" id="KW-0436">Ligase</keyword>
<dbReference type="SUPFAM" id="SSF52440">
    <property type="entry name" value="PreATP-grasp domain"/>
    <property type="match status" value="1"/>
</dbReference>
<comment type="subcellular location">
    <subcellularLocation>
        <location evidence="13">Cytoplasm</location>
    </subcellularLocation>
</comment>
<dbReference type="InterPro" id="IPR013815">
    <property type="entry name" value="ATP_grasp_subdomain_1"/>
</dbReference>
<evidence type="ECO:0000256" key="10">
    <source>
        <dbReference type="ARBA" id="ARBA00022984"/>
    </source>
</evidence>
<dbReference type="EMBL" id="JBHLTW010000033">
    <property type="protein sequence ID" value="MFC0595912.1"/>
    <property type="molecule type" value="Genomic_DNA"/>
</dbReference>
<evidence type="ECO:0000256" key="13">
    <source>
        <dbReference type="HAMAP-Rule" id="MF_00047"/>
    </source>
</evidence>
<dbReference type="PROSITE" id="PS00843">
    <property type="entry name" value="DALA_DALA_LIGASE_1"/>
    <property type="match status" value="1"/>
</dbReference>
<comment type="pathway">
    <text evidence="13">Cell wall biogenesis; peptidoglycan biosynthesis.</text>
</comment>
<comment type="caution">
    <text evidence="16">The sequence shown here is derived from an EMBL/GenBank/DDBJ whole genome shotgun (WGS) entry which is preliminary data.</text>
</comment>
<evidence type="ECO:0000256" key="2">
    <source>
        <dbReference type="ARBA" id="ARBA00001946"/>
    </source>
</evidence>
<dbReference type="Pfam" id="PF07478">
    <property type="entry name" value="Dala_Dala_lig_C"/>
    <property type="match status" value="1"/>
</dbReference>
<comment type="catalytic activity">
    <reaction evidence="13">
        <text>2 D-alanine + ATP = D-alanyl-D-alanine + ADP + phosphate + H(+)</text>
        <dbReference type="Rhea" id="RHEA:11224"/>
        <dbReference type="ChEBI" id="CHEBI:15378"/>
        <dbReference type="ChEBI" id="CHEBI:30616"/>
        <dbReference type="ChEBI" id="CHEBI:43474"/>
        <dbReference type="ChEBI" id="CHEBI:57416"/>
        <dbReference type="ChEBI" id="CHEBI:57822"/>
        <dbReference type="ChEBI" id="CHEBI:456216"/>
        <dbReference type="EC" id="6.3.2.4"/>
    </reaction>
</comment>
<name>A0ABV6Q1B3_9DEIN</name>
<evidence type="ECO:0000256" key="12">
    <source>
        <dbReference type="ARBA" id="ARBA00023316"/>
    </source>
</evidence>
<evidence type="ECO:0000256" key="11">
    <source>
        <dbReference type="ARBA" id="ARBA00023211"/>
    </source>
</evidence>
<evidence type="ECO:0000256" key="6">
    <source>
        <dbReference type="ARBA" id="ARBA00022741"/>
    </source>
</evidence>
<evidence type="ECO:0000256" key="8">
    <source>
        <dbReference type="ARBA" id="ARBA00022842"/>
    </source>
</evidence>
<dbReference type="NCBIfam" id="NF002378">
    <property type="entry name" value="PRK01372.1"/>
    <property type="match status" value="1"/>
</dbReference>
<dbReference type="PANTHER" id="PTHR23132:SF25">
    <property type="entry name" value="D-ALANINE--D-ALANINE LIGASE A"/>
    <property type="match status" value="1"/>
</dbReference>
<dbReference type="Gene3D" id="3.30.1490.20">
    <property type="entry name" value="ATP-grasp fold, A domain"/>
    <property type="match status" value="1"/>
</dbReference>
<evidence type="ECO:0000256" key="9">
    <source>
        <dbReference type="ARBA" id="ARBA00022960"/>
    </source>
</evidence>
<dbReference type="InterPro" id="IPR011127">
    <property type="entry name" value="Dala_Dala_lig_N"/>
</dbReference>
<dbReference type="RefSeq" id="WP_188847022.1">
    <property type="nucleotide sequence ID" value="NZ_BMPJ01000009.1"/>
</dbReference>
<comment type="function">
    <text evidence="13">Cell wall formation.</text>
</comment>
<evidence type="ECO:0000256" key="1">
    <source>
        <dbReference type="ARBA" id="ARBA00001936"/>
    </source>
</evidence>
<evidence type="ECO:0000256" key="5">
    <source>
        <dbReference type="ARBA" id="ARBA00022723"/>
    </source>
</evidence>
<dbReference type="NCBIfam" id="NF002528">
    <property type="entry name" value="PRK01966.1-4"/>
    <property type="match status" value="1"/>
</dbReference>
<keyword evidence="13" id="KW-0963">Cytoplasm</keyword>
<keyword evidence="9 13" id="KW-0133">Cell shape</keyword>
<dbReference type="Proteomes" id="UP001589830">
    <property type="component" value="Unassembled WGS sequence"/>
</dbReference>
<evidence type="ECO:0000256" key="14">
    <source>
        <dbReference type="PROSITE-ProRule" id="PRU00409"/>
    </source>
</evidence>
<dbReference type="GO" id="GO:0008716">
    <property type="term" value="F:D-alanine-D-alanine ligase activity"/>
    <property type="evidence" value="ECO:0007669"/>
    <property type="project" value="UniProtKB-EC"/>
</dbReference>
<dbReference type="InterPro" id="IPR011761">
    <property type="entry name" value="ATP-grasp"/>
</dbReference>
<keyword evidence="8" id="KW-0460">Magnesium</keyword>
<dbReference type="NCBIfam" id="TIGR01205">
    <property type="entry name" value="D_ala_D_alaTIGR"/>
    <property type="match status" value="1"/>
</dbReference>
<dbReference type="Gene3D" id="3.30.470.20">
    <property type="entry name" value="ATP-grasp fold, B domain"/>
    <property type="match status" value="1"/>
</dbReference>
<sequence length="324" mass="35529">MEKPRILLLAGGRSQEHEVSLWSAEGVLAHMPFPTDLAVIAKDGRWLLGERAQEALRAKEAPTGDHPFPPPLDWDRYQVVFPLLHGPFGEDGTVQGFLELLGKPYVGAGVAASALCLDKDLSKRVLAQAGIPVVPWVALYRGERPFIPFDPPYFVKPANTGSSIGVARVEDYAHLEAALAEAFRYDPKAVVEKALLGVRELEVGVLGNVRGEASPVGEVRYQAPFYDYETKYTPGRAELLIPAPLDPGTQETVQELALKAYRVLGIRGMARVDFFLVGEEIYLNEINTIPGFTPTSMYPRLFAAAGVPYPELLRRLVELALSPV</sequence>
<comment type="cofactor">
    <cofactor evidence="2">
        <name>Mg(2+)</name>
        <dbReference type="ChEBI" id="CHEBI:18420"/>
    </cofactor>
</comment>
<proteinExistence type="inferred from homology"/>
<protein>
    <recommendedName>
        <fullName evidence="13">D-alanine--D-alanine ligase</fullName>
        <ecNumber evidence="13">6.3.2.4</ecNumber>
    </recommendedName>
    <alternativeName>
        <fullName evidence="13">D-Ala-D-Ala ligase</fullName>
    </alternativeName>
    <alternativeName>
        <fullName evidence="13">D-alanylalanine synthetase</fullName>
    </alternativeName>
</protein>
<dbReference type="EC" id="6.3.2.4" evidence="13"/>
<dbReference type="InterPro" id="IPR016185">
    <property type="entry name" value="PreATP-grasp_dom_sf"/>
</dbReference>
<dbReference type="PIRSF" id="PIRSF039102">
    <property type="entry name" value="Ddl/VanB"/>
    <property type="match status" value="1"/>
</dbReference>
<keyword evidence="10 13" id="KW-0573">Peptidoglycan synthesis</keyword>
<keyword evidence="6 14" id="KW-0547">Nucleotide-binding</keyword>
<comment type="similarity">
    <text evidence="3 13">Belongs to the D-alanine--D-alanine ligase family.</text>
</comment>
<dbReference type="PROSITE" id="PS00844">
    <property type="entry name" value="DALA_DALA_LIGASE_2"/>
    <property type="match status" value="1"/>
</dbReference>
<accession>A0ABV6Q1B3</accession>
<dbReference type="SUPFAM" id="SSF56059">
    <property type="entry name" value="Glutathione synthetase ATP-binding domain-like"/>
    <property type="match status" value="1"/>
</dbReference>
<keyword evidence="7 14" id="KW-0067">ATP-binding</keyword>
<dbReference type="Pfam" id="PF01820">
    <property type="entry name" value="Dala_Dala_lig_N"/>
    <property type="match status" value="1"/>
</dbReference>
<keyword evidence="17" id="KW-1185">Reference proteome</keyword>
<evidence type="ECO:0000259" key="15">
    <source>
        <dbReference type="PROSITE" id="PS50975"/>
    </source>
</evidence>
<keyword evidence="5" id="KW-0479">Metal-binding</keyword>
<comment type="cofactor">
    <cofactor evidence="1">
        <name>Mn(2+)</name>
        <dbReference type="ChEBI" id="CHEBI:29035"/>
    </cofactor>
</comment>
<feature type="domain" description="ATP-grasp" evidence="15">
    <location>
        <begin position="123"/>
        <end position="318"/>
    </location>
</feature>
<dbReference type="InterPro" id="IPR000291">
    <property type="entry name" value="D-Ala_lig_Van_CS"/>
</dbReference>
<dbReference type="InterPro" id="IPR011095">
    <property type="entry name" value="Dala_Dala_lig_C"/>
</dbReference>